<protein>
    <submittedName>
        <fullName evidence="3">Uncharacterized protein</fullName>
    </submittedName>
</protein>
<dbReference type="Proteomes" id="UP001221757">
    <property type="component" value="Unassembled WGS sequence"/>
</dbReference>
<proteinExistence type="predicted"/>
<keyword evidence="2" id="KW-1133">Transmembrane helix</keyword>
<feature type="region of interest" description="Disordered" evidence="1">
    <location>
        <begin position="217"/>
        <end position="241"/>
    </location>
</feature>
<keyword evidence="4" id="KW-1185">Reference proteome</keyword>
<organism evidence="3 4">
    <name type="scientific">Mycena rosella</name>
    <name type="common">Pink bonnet</name>
    <name type="synonym">Agaricus rosellus</name>
    <dbReference type="NCBI Taxonomy" id="1033263"/>
    <lineage>
        <taxon>Eukaryota</taxon>
        <taxon>Fungi</taxon>
        <taxon>Dikarya</taxon>
        <taxon>Basidiomycota</taxon>
        <taxon>Agaricomycotina</taxon>
        <taxon>Agaricomycetes</taxon>
        <taxon>Agaricomycetidae</taxon>
        <taxon>Agaricales</taxon>
        <taxon>Marasmiineae</taxon>
        <taxon>Mycenaceae</taxon>
        <taxon>Mycena</taxon>
    </lineage>
</organism>
<keyword evidence="2" id="KW-0812">Transmembrane</keyword>
<feature type="compositionally biased region" description="Polar residues" evidence="1">
    <location>
        <begin position="221"/>
        <end position="235"/>
    </location>
</feature>
<evidence type="ECO:0000313" key="4">
    <source>
        <dbReference type="Proteomes" id="UP001221757"/>
    </source>
</evidence>
<dbReference type="AlphaFoldDB" id="A0AAD7DV33"/>
<sequence>MTSASDAPALVTVTQAGIFVQNTVGLYYSDTQQYFYGGAIPIVETCGFSFGNAVGAAGCAVNNAFGSTMTISASKTPFFIYTAALPTSTRNSLTGHSGDGSSSSNIPSTLGSPSLPASITGEATGEATNQVPGSTAHKVPVGAIVGPILAILAAVGGLLAFLLWRRRRRQRYPLQREKNELDPEPADSAGSFSILLTPFTHDESAYSSAQNLLASPAGGQATISGATPTTQSSSETHGERRKRLRQMQETVQQLQQNVSAADTVPDAESQVASQQRQIDMLLGEVGRLRAIVEREEALPAYQE</sequence>
<keyword evidence="2" id="KW-0472">Membrane</keyword>
<evidence type="ECO:0000256" key="1">
    <source>
        <dbReference type="SAM" id="MobiDB-lite"/>
    </source>
</evidence>
<feature type="compositionally biased region" description="Low complexity" evidence="1">
    <location>
        <begin position="92"/>
        <end position="108"/>
    </location>
</feature>
<reference evidence="3" key="1">
    <citation type="submission" date="2023-03" db="EMBL/GenBank/DDBJ databases">
        <title>Massive genome expansion in bonnet fungi (Mycena s.s.) driven by repeated elements and novel gene families across ecological guilds.</title>
        <authorList>
            <consortium name="Lawrence Berkeley National Laboratory"/>
            <person name="Harder C.B."/>
            <person name="Miyauchi S."/>
            <person name="Viragh M."/>
            <person name="Kuo A."/>
            <person name="Thoen E."/>
            <person name="Andreopoulos B."/>
            <person name="Lu D."/>
            <person name="Skrede I."/>
            <person name="Drula E."/>
            <person name="Henrissat B."/>
            <person name="Morin E."/>
            <person name="Kohler A."/>
            <person name="Barry K."/>
            <person name="LaButti K."/>
            <person name="Morin E."/>
            <person name="Salamov A."/>
            <person name="Lipzen A."/>
            <person name="Mereny Z."/>
            <person name="Hegedus B."/>
            <person name="Baldrian P."/>
            <person name="Stursova M."/>
            <person name="Weitz H."/>
            <person name="Taylor A."/>
            <person name="Grigoriev I.V."/>
            <person name="Nagy L.G."/>
            <person name="Martin F."/>
            <person name="Kauserud H."/>
        </authorList>
    </citation>
    <scope>NUCLEOTIDE SEQUENCE</scope>
    <source>
        <strain evidence="3">CBHHK067</strain>
    </source>
</reference>
<comment type="caution">
    <text evidence="3">The sequence shown here is derived from an EMBL/GenBank/DDBJ whole genome shotgun (WGS) entry which is preliminary data.</text>
</comment>
<gene>
    <name evidence="3" type="ORF">B0H17DRAFT_316165</name>
</gene>
<feature type="region of interest" description="Disordered" evidence="1">
    <location>
        <begin position="91"/>
        <end position="131"/>
    </location>
</feature>
<name>A0AAD7DV33_MYCRO</name>
<evidence type="ECO:0000256" key="2">
    <source>
        <dbReference type="SAM" id="Phobius"/>
    </source>
</evidence>
<feature type="transmembrane region" description="Helical" evidence="2">
    <location>
        <begin position="144"/>
        <end position="164"/>
    </location>
</feature>
<dbReference type="EMBL" id="JARKIE010000024">
    <property type="protein sequence ID" value="KAJ7698944.1"/>
    <property type="molecule type" value="Genomic_DNA"/>
</dbReference>
<evidence type="ECO:0000313" key="3">
    <source>
        <dbReference type="EMBL" id="KAJ7698944.1"/>
    </source>
</evidence>
<accession>A0AAD7DV33</accession>